<accession>A0A8H6F7D8</accession>
<protein>
    <recommendedName>
        <fullName evidence="4">Fungal N-terminal domain-containing protein</fullName>
    </recommendedName>
</protein>
<sequence>MEAVGGAASILAIAGAGIQISLKLIAFADQIGTASKRIQDVGTDVSVTAGTLRELGEFMNKKMPTKKSTAIFNPDQVQNIVASSTRCKEIFDELKDILGKASQQLRDVYKTKTKSQDASAKIKLSRLERMKWPFLQPSMESLKGALRDAKGTLTLILQVVHLRHAHTTASLDREEQNDLIRMIAAMRRQQLISKCGGGGGYQDLDAGDTEDSDSRDSSEVRNILEAWSVTPNTSSDESFQNFLITPIPISQQQIERALETSPQAFREIASMIDSLSVPERDAILGRVLGNNRSHPDDPTMRSISSQSWTGSHDLFGNVTSRKFRLIIERRVGISKSSGTNIKHKSPGPIHRQGYAMHEAQYYKFNSDPHAYVSYSDSDSIHGTEADKPEPSPSPPAGGNERPRRRRPARVPPVPSLETRRRPSQAYPTASFWRRRSDEWERKQDIDEKKSKEQTSIRRTKMIERPPVHQHEGESPGSQRWTEPQFASEPSDDELVRSLLAQYTNFELGEPLVQGIATPPPPTYDEAFVIPKRVPQPY</sequence>
<evidence type="ECO:0000256" key="1">
    <source>
        <dbReference type="SAM" id="MobiDB-lite"/>
    </source>
</evidence>
<gene>
    <name evidence="2" type="ORF">HO133_006429</name>
</gene>
<evidence type="ECO:0000313" key="2">
    <source>
        <dbReference type="EMBL" id="KAF6218017.1"/>
    </source>
</evidence>
<feature type="region of interest" description="Disordered" evidence="1">
    <location>
        <begin position="198"/>
        <end position="218"/>
    </location>
</feature>
<evidence type="ECO:0008006" key="4">
    <source>
        <dbReference type="Google" id="ProtNLM"/>
    </source>
</evidence>
<organism evidence="2 3">
    <name type="scientific">Letharia lupina</name>
    <dbReference type="NCBI Taxonomy" id="560253"/>
    <lineage>
        <taxon>Eukaryota</taxon>
        <taxon>Fungi</taxon>
        <taxon>Dikarya</taxon>
        <taxon>Ascomycota</taxon>
        <taxon>Pezizomycotina</taxon>
        <taxon>Lecanoromycetes</taxon>
        <taxon>OSLEUM clade</taxon>
        <taxon>Lecanoromycetidae</taxon>
        <taxon>Lecanorales</taxon>
        <taxon>Lecanorineae</taxon>
        <taxon>Parmeliaceae</taxon>
        <taxon>Letharia</taxon>
    </lineage>
</organism>
<feature type="region of interest" description="Disordered" evidence="1">
    <location>
        <begin position="373"/>
        <end position="491"/>
    </location>
</feature>
<feature type="compositionally biased region" description="Basic and acidic residues" evidence="1">
    <location>
        <begin position="378"/>
        <end position="389"/>
    </location>
</feature>
<dbReference type="AlphaFoldDB" id="A0A8H6F7D8"/>
<dbReference type="GeneID" id="59334830"/>
<feature type="compositionally biased region" description="Basic and acidic residues" evidence="1">
    <location>
        <begin position="434"/>
        <end position="473"/>
    </location>
</feature>
<keyword evidence="3" id="KW-1185">Reference proteome</keyword>
<dbReference type="InterPro" id="IPR039327">
    <property type="entry name" value="CON7-like"/>
</dbReference>
<dbReference type="GO" id="GO:0006355">
    <property type="term" value="P:regulation of DNA-templated transcription"/>
    <property type="evidence" value="ECO:0007669"/>
    <property type="project" value="InterPro"/>
</dbReference>
<comment type="caution">
    <text evidence="2">The sequence shown here is derived from an EMBL/GenBank/DDBJ whole genome shotgun (WGS) entry which is preliminary data.</text>
</comment>
<proteinExistence type="predicted"/>
<dbReference type="Proteomes" id="UP000593566">
    <property type="component" value="Unassembled WGS sequence"/>
</dbReference>
<dbReference type="EMBL" id="JACCJB010000024">
    <property type="protein sequence ID" value="KAF6218017.1"/>
    <property type="molecule type" value="Genomic_DNA"/>
</dbReference>
<dbReference type="PANTHER" id="PTHR36167:SF4">
    <property type="entry name" value="FUNGAL N-TERMINAL DOMAIN-CONTAINING PROTEIN"/>
    <property type="match status" value="1"/>
</dbReference>
<dbReference type="PANTHER" id="PTHR36167">
    <property type="entry name" value="C2H2 FINGER DOMAIN TRANSCRIPTION FACTOR (EUROFUNG)-RELATED"/>
    <property type="match status" value="1"/>
</dbReference>
<reference evidence="2 3" key="1">
    <citation type="journal article" date="2020" name="Genomics">
        <title>Complete, high-quality genomes from long-read metagenomic sequencing of two wolf lichen thalli reveals enigmatic genome architecture.</title>
        <authorList>
            <person name="McKenzie S.K."/>
            <person name="Walston R.F."/>
            <person name="Allen J.L."/>
        </authorList>
    </citation>
    <scope>NUCLEOTIDE SEQUENCE [LARGE SCALE GENOMIC DNA]</scope>
    <source>
        <strain evidence="2">WasteWater1</strain>
    </source>
</reference>
<evidence type="ECO:0000313" key="3">
    <source>
        <dbReference type="Proteomes" id="UP000593566"/>
    </source>
</evidence>
<name>A0A8H6F7D8_9LECA</name>
<dbReference type="RefSeq" id="XP_037147452.1">
    <property type="nucleotide sequence ID" value="XM_037297327.1"/>
</dbReference>